<dbReference type="InterPro" id="IPR036518">
    <property type="entry name" value="CobE/GbiG_C_sf"/>
</dbReference>
<dbReference type="RefSeq" id="WP_114625548.1">
    <property type="nucleotide sequence ID" value="NZ_QQNA01000180.1"/>
</dbReference>
<dbReference type="OrthoDB" id="9804789at2"/>
<feature type="domain" description="CobE/GbiG C-terminal" evidence="2">
    <location>
        <begin position="49"/>
        <end position="170"/>
    </location>
</feature>
<accession>A0A370B7F2</accession>
<dbReference type="Proteomes" id="UP000253741">
    <property type="component" value="Unassembled WGS sequence"/>
</dbReference>
<dbReference type="Pfam" id="PF01890">
    <property type="entry name" value="CbiG_C"/>
    <property type="match status" value="1"/>
</dbReference>
<proteinExistence type="predicted"/>
<evidence type="ECO:0000313" key="3">
    <source>
        <dbReference type="EMBL" id="RDG36054.1"/>
    </source>
</evidence>
<evidence type="ECO:0000259" key="2">
    <source>
        <dbReference type="Pfam" id="PF01890"/>
    </source>
</evidence>
<dbReference type="InterPro" id="IPR052553">
    <property type="entry name" value="CbiG_hydrolase"/>
</dbReference>
<dbReference type="EMBL" id="QQNA01000180">
    <property type="protein sequence ID" value="RDG36054.1"/>
    <property type="molecule type" value="Genomic_DNA"/>
</dbReference>
<dbReference type="GO" id="GO:0009236">
    <property type="term" value="P:cobalamin biosynthetic process"/>
    <property type="evidence" value="ECO:0007669"/>
    <property type="project" value="InterPro"/>
</dbReference>
<protein>
    <submittedName>
        <fullName evidence="3">Cobyrinic acid a,c-diamide synthase</fullName>
    </submittedName>
</protein>
<dbReference type="Gene3D" id="3.30.420.180">
    <property type="entry name" value="CobE/GbiG C-terminal domain"/>
    <property type="match status" value="1"/>
</dbReference>
<dbReference type="SUPFAM" id="SSF159664">
    <property type="entry name" value="CobE/GbiG C-terminal domain-like"/>
    <property type="match status" value="1"/>
</dbReference>
<dbReference type="PANTHER" id="PTHR37477:SF1">
    <property type="entry name" value="COBALT-PRECORRIN-5A HYDROLASE"/>
    <property type="match status" value="1"/>
</dbReference>
<name>A0A370B7F2_9ACTN</name>
<dbReference type="AlphaFoldDB" id="A0A370B7F2"/>
<comment type="caution">
    <text evidence="3">The sequence shown here is derived from an EMBL/GenBank/DDBJ whole genome shotgun (WGS) entry which is preliminary data.</text>
</comment>
<dbReference type="PANTHER" id="PTHR37477">
    <property type="entry name" value="COBALT-PRECORRIN-5A HYDROLASE"/>
    <property type="match status" value="1"/>
</dbReference>
<dbReference type="InterPro" id="IPR002750">
    <property type="entry name" value="CobE/GbiG_C"/>
</dbReference>
<feature type="compositionally biased region" description="Basic and acidic residues" evidence="1">
    <location>
        <begin position="7"/>
        <end position="41"/>
    </location>
</feature>
<gene>
    <name evidence="3" type="ORF">DVH02_22020</name>
</gene>
<feature type="region of interest" description="Disordered" evidence="1">
    <location>
        <begin position="1"/>
        <end position="44"/>
    </location>
</feature>
<organism evidence="3 4">
    <name type="scientific">Streptomyces corynorhini</name>
    <dbReference type="NCBI Taxonomy" id="2282652"/>
    <lineage>
        <taxon>Bacteria</taxon>
        <taxon>Bacillati</taxon>
        <taxon>Actinomycetota</taxon>
        <taxon>Actinomycetes</taxon>
        <taxon>Kitasatosporales</taxon>
        <taxon>Streptomycetaceae</taxon>
        <taxon>Streptomyces</taxon>
    </lineage>
</organism>
<reference evidence="3 4" key="1">
    <citation type="submission" date="2018-07" db="EMBL/GenBank/DDBJ databases">
        <title>Streptomyces species from bats.</title>
        <authorList>
            <person name="Dunlap C."/>
        </authorList>
    </citation>
    <scope>NUCLEOTIDE SEQUENCE [LARGE SCALE GENOMIC DNA]</scope>
    <source>
        <strain evidence="3 4">AC230</strain>
    </source>
</reference>
<sequence length="183" mass="18632">MTAVGDPLRRPAAEQRHEERAERDEDRHAPLHSRSDGRGAPHEAAGQDLIVGVGARSGARAEDVLALIARTLREARLPPGRVVELATVASAALRPAIAGAGARLGVPVRGWPPELLAGVAVPNPSAAPLAATGTASVAEAAALMGGGVLLVPKRKSVAGAGRSAVTCAVASRGHSEWNRTGRT</sequence>
<evidence type="ECO:0000256" key="1">
    <source>
        <dbReference type="SAM" id="MobiDB-lite"/>
    </source>
</evidence>
<evidence type="ECO:0000313" key="4">
    <source>
        <dbReference type="Proteomes" id="UP000253741"/>
    </source>
</evidence>
<keyword evidence="4" id="KW-1185">Reference proteome</keyword>